<dbReference type="Gene3D" id="3.40.50.1240">
    <property type="entry name" value="Phosphoglycerate mutase-like"/>
    <property type="match status" value="1"/>
</dbReference>
<sequence length="260" mass="31025">MHPRLIILIRHGQSEANVDITIHRTVPDHEINLTELGVQQATQAGQKLLELLKPDDNVHFYISPYSRARQTFKHMAKALDRNRWRCYEEPRLREQDWGNFQFPPEEMQRIRKEREAYGHFFYRIPHGESGADVYDRISTFQETLHRAFAEPDFPSVLVIVSHGLLVRLFAMRWYHWSVEYFESLENLHPCEFVIMEKAQESNKYRMLTEFRCWRETSHDEEEATTKIYETCFMEGCEVTNENGVTMKHKTRTAKPEEDLM</sequence>
<dbReference type="SUPFAM" id="SSF53254">
    <property type="entry name" value="Phosphoglycerate mutase-like"/>
    <property type="match status" value="1"/>
</dbReference>
<comment type="caution">
    <text evidence="3">The sequence shown here is derived from an EMBL/GenBank/DDBJ whole genome shotgun (WGS) entry which is preliminary data.</text>
</comment>
<evidence type="ECO:0000256" key="2">
    <source>
        <dbReference type="PIRSR" id="PIRSR613078-2"/>
    </source>
</evidence>
<dbReference type="EMBL" id="CAJVPI010001754">
    <property type="protein sequence ID" value="CAG8625433.1"/>
    <property type="molecule type" value="Genomic_DNA"/>
</dbReference>
<dbReference type="PANTHER" id="PTHR46192">
    <property type="entry name" value="BROAD-RANGE ACID PHOSPHATASE DET1"/>
    <property type="match status" value="1"/>
</dbReference>
<dbReference type="Proteomes" id="UP000789739">
    <property type="component" value="Unassembled WGS sequence"/>
</dbReference>
<dbReference type="OrthoDB" id="10261749at2759"/>
<feature type="active site" description="Tele-phosphohistidine intermediate" evidence="1">
    <location>
        <position position="11"/>
    </location>
</feature>
<dbReference type="InterPro" id="IPR029033">
    <property type="entry name" value="His_PPase_superfam"/>
</dbReference>
<proteinExistence type="predicted"/>
<dbReference type="InterPro" id="IPR052765">
    <property type="entry name" value="PGM-Related"/>
</dbReference>
<keyword evidence="4" id="KW-1185">Reference proteome</keyword>
<dbReference type="GO" id="GO:0003824">
    <property type="term" value="F:catalytic activity"/>
    <property type="evidence" value="ECO:0007669"/>
    <property type="project" value="InterPro"/>
</dbReference>
<gene>
    <name evidence="3" type="ORF">PBRASI_LOCUS8950</name>
</gene>
<dbReference type="AlphaFoldDB" id="A0A9N9D411"/>
<dbReference type="InterPro" id="IPR013078">
    <property type="entry name" value="His_Pase_superF_clade-1"/>
</dbReference>
<evidence type="ECO:0000313" key="4">
    <source>
        <dbReference type="Proteomes" id="UP000789739"/>
    </source>
</evidence>
<reference evidence="3" key="1">
    <citation type="submission" date="2021-06" db="EMBL/GenBank/DDBJ databases">
        <authorList>
            <person name="Kallberg Y."/>
            <person name="Tangrot J."/>
            <person name="Rosling A."/>
        </authorList>
    </citation>
    <scope>NUCLEOTIDE SEQUENCE</scope>
    <source>
        <strain evidence="3">BR232B</strain>
    </source>
</reference>
<feature type="binding site" evidence="2">
    <location>
        <begin position="10"/>
        <end position="17"/>
    </location>
    <ligand>
        <name>substrate</name>
    </ligand>
</feature>
<dbReference type="SMART" id="SM00855">
    <property type="entry name" value="PGAM"/>
    <property type="match status" value="1"/>
</dbReference>
<organism evidence="3 4">
    <name type="scientific">Paraglomus brasilianum</name>
    <dbReference type="NCBI Taxonomy" id="144538"/>
    <lineage>
        <taxon>Eukaryota</taxon>
        <taxon>Fungi</taxon>
        <taxon>Fungi incertae sedis</taxon>
        <taxon>Mucoromycota</taxon>
        <taxon>Glomeromycotina</taxon>
        <taxon>Glomeromycetes</taxon>
        <taxon>Paraglomerales</taxon>
        <taxon>Paraglomeraceae</taxon>
        <taxon>Paraglomus</taxon>
    </lineage>
</organism>
<dbReference type="Pfam" id="PF00300">
    <property type="entry name" value="His_Phos_1"/>
    <property type="match status" value="1"/>
</dbReference>
<accession>A0A9N9D411</accession>
<feature type="active site" description="Proton donor/acceptor" evidence="1">
    <location>
        <position position="94"/>
    </location>
</feature>
<feature type="binding site" evidence="2">
    <location>
        <position position="67"/>
    </location>
    <ligand>
        <name>substrate</name>
    </ligand>
</feature>
<dbReference type="InterPro" id="IPR001345">
    <property type="entry name" value="PG/BPGM_mutase_AS"/>
</dbReference>
<evidence type="ECO:0000256" key="1">
    <source>
        <dbReference type="PIRSR" id="PIRSR613078-1"/>
    </source>
</evidence>
<name>A0A9N9D411_9GLOM</name>
<dbReference type="PROSITE" id="PS00175">
    <property type="entry name" value="PG_MUTASE"/>
    <property type="match status" value="1"/>
</dbReference>
<protein>
    <submittedName>
        <fullName evidence="3">264_t:CDS:1</fullName>
    </submittedName>
</protein>
<evidence type="ECO:0000313" key="3">
    <source>
        <dbReference type="EMBL" id="CAG8625433.1"/>
    </source>
</evidence>
<dbReference type="CDD" id="cd07067">
    <property type="entry name" value="HP_PGM_like"/>
    <property type="match status" value="1"/>
</dbReference>